<evidence type="ECO:0000313" key="2">
    <source>
        <dbReference type="Proteomes" id="UP000471465"/>
    </source>
</evidence>
<dbReference type="EMBL" id="VZIZ01000007">
    <property type="protein sequence ID" value="KAF0569521.1"/>
    <property type="molecule type" value="Genomic_DNA"/>
</dbReference>
<keyword evidence="2" id="KW-1185">Reference proteome</keyword>
<gene>
    <name evidence="1" type="ORF">FQV37_2546</name>
</gene>
<proteinExistence type="predicted"/>
<comment type="caution">
    <text evidence="1">The sequence shown here is derived from an EMBL/GenBank/DDBJ whole genome shotgun (WGS) entry which is preliminary data.</text>
</comment>
<evidence type="ECO:0000313" key="1">
    <source>
        <dbReference type="EMBL" id="KAF0569521.1"/>
    </source>
</evidence>
<reference evidence="1 2" key="1">
    <citation type="submission" date="2019-09" db="EMBL/GenBank/DDBJ databases">
        <title>Draft genome sequence of Psychrobacter nivimaris LAMA 639, in search for biotechnological relevant genes.</title>
        <authorList>
            <person name="Lima A.O.S."/>
            <person name="Staloch B.E.K."/>
            <person name="Freitas R.C."/>
            <person name="Niero H."/>
            <person name="Silva M.A.C."/>
        </authorList>
    </citation>
    <scope>NUCLEOTIDE SEQUENCE [LARGE SCALE GENOMIC DNA]</scope>
    <source>
        <strain evidence="1 2">LAMA 639</strain>
    </source>
</reference>
<dbReference type="AlphaFoldDB" id="A0A6N7C2N0"/>
<name>A0A6N7C2N0_9GAMM</name>
<sequence>MASSLQLRLERVISANRLSNALELPLDRKLGDLSRYTYAYADALPLRLERKISEQPSASALYLALSQPLGTLAPVLYVTSSALPLPLSERISNQSPSNALPLGLTRKLGTTTGGYVPPVTPPVNDDVSVAIAAVAEIAPAASASITSDAVEVSVSVVAHCDLSATASASVDYDANVFRGMVADVSSDMQNAKLQGVDKSGQFEDNEQLVSSTTADWQQSKLIGADNQAQFEANKRLDTDTTPLFESSKLVGTDSQQLYESQRFIADKSTLKTETAKRISHSNWYSFEAMLKRQIERTLGAEYAELVTDNLDTSSEYNRFTALRCDALIETARLPYSKLRYVPPPLSQTVILKKQEIIVDCGTGDVSVYAYNDELALPMHRRIADRGASSQLAIPLTMPRGVLQLPAEVANALPNRPCNKPTLGVNPSPDVVMCQPKVFGRSPGIAISSQATLNAIAYLELLASEKDDLYGKGVIFVTNSVSLTRSDDGREIKLLGFSVGIDSNSYCWTFSATVPLSELSKVDTAHEQQIGVEFTCNGNLWRFILDGCDDSASFGESSLTIKGKSRAMLLASPYSAQRGFKYDTAMSARQIAEDELNRFGVPSGFTLDWQLAGINGWNIPANSYSYSNKTPINSLQWIAEAAGGFINAHMSEDIIHVLANYPVPSWEWSDQTPLLTLPMSLITSRSRGRVNKPTYNGVTLYGDNDNGIHALIKRTGTSGGYQPPMVTSDLMTDTAAAISRGKMILSDIGDIGNIGISMPLHSDFGVLKPSTLIGVNDGESWVGMVRGTTITGRLSSNRALEIDQSIDVERHFDKESV</sequence>
<dbReference type="Proteomes" id="UP000471465">
    <property type="component" value="Unassembled WGS sequence"/>
</dbReference>
<organism evidence="1 2">
    <name type="scientific">Psychrobacter nivimaris</name>
    <dbReference type="NCBI Taxonomy" id="281738"/>
    <lineage>
        <taxon>Bacteria</taxon>
        <taxon>Pseudomonadati</taxon>
        <taxon>Pseudomonadota</taxon>
        <taxon>Gammaproteobacteria</taxon>
        <taxon>Moraxellales</taxon>
        <taxon>Moraxellaceae</taxon>
        <taxon>Psychrobacter</taxon>
    </lineage>
</organism>
<protein>
    <submittedName>
        <fullName evidence="1">Uncharacterized protein</fullName>
    </submittedName>
</protein>
<dbReference type="RefSeq" id="WP_160021195.1">
    <property type="nucleotide sequence ID" value="NZ_VZIZ01000007.1"/>
</dbReference>
<accession>A0A6N7C2N0</accession>